<keyword evidence="2" id="KW-1185">Reference proteome</keyword>
<accession>A0A6G0TC39</accession>
<name>A0A6G0TC39_APHGL</name>
<reference evidence="1 2" key="1">
    <citation type="submission" date="2019-08" db="EMBL/GenBank/DDBJ databases">
        <title>The genome of the soybean aphid Biotype 1, its phylome, world population structure and adaptation to the North American continent.</title>
        <authorList>
            <person name="Giordano R."/>
            <person name="Donthu R.K."/>
            <person name="Hernandez A.G."/>
            <person name="Wright C.L."/>
            <person name="Zimin A.V."/>
        </authorList>
    </citation>
    <scope>NUCLEOTIDE SEQUENCE [LARGE SCALE GENOMIC DNA]</scope>
    <source>
        <tissue evidence="1">Whole aphids</tissue>
    </source>
</reference>
<dbReference type="Proteomes" id="UP000475862">
    <property type="component" value="Unassembled WGS sequence"/>
</dbReference>
<dbReference type="OrthoDB" id="10365191at2759"/>
<sequence>MEKHLEAIHCLSCDSYGSSRFNRKELKTLRSDASYSLLYSKAKTYALNLGITVEEEQERNTRLRSKLQPSKKLEEYYVMSSTGKCESMKSLKVKNFKTKVFYCCIDKFLQQLNERFSEKSKDLSTMGDERLSDLLVVSVEKEEANKINLNDAVDSFSKLKNRRYPLMEKKSIG</sequence>
<evidence type="ECO:0000313" key="1">
    <source>
        <dbReference type="EMBL" id="KAE9530114.1"/>
    </source>
</evidence>
<protein>
    <submittedName>
        <fullName evidence="1">Uncharacterized protein</fullName>
    </submittedName>
</protein>
<evidence type="ECO:0000313" key="2">
    <source>
        <dbReference type="Proteomes" id="UP000475862"/>
    </source>
</evidence>
<organism evidence="1 2">
    <name type="scientific">Aphis glycines</name>
    <name type="common">Soybean aphid</name>
    <dbReference type="NCBI Taxonomy" id="307491"/>
    <lineage>
        <taxon>Eukaryota</taxon>
        <taxon>Metazoa</taxon>
        <taxon>Ecdysozoa</taxon>
        <taxon>Arthropoda</taxon>
        <taxon>Hexapoda</taxon>
        <taxon>Insecta</taxon>
        <taxon>Pterygota</taxon>
        <taxon>Neoptera</taxon>
        <taxon>Paraneoptera</taxon>
        <taxon>Hemiptera</taxon>
        <taxon>Sternorrhyncha</taxon>
        <taxon>Aphidomorpha</taxon>
        <taxon>Aphidoidea</taxon>
        <taxon>Aphididae</taxon>
        <taxon>Aphidini</taxon>
        <taxon>Aphis</taxon>
        <taxon>Aphis</taxon>
    </lineage>
</organism>
<dbReference type="EMBL" id="VYZN01000043">
    <property type="protein sequence ID" value="KAE9530114.1"/>
    <property type="molecule type" value="Genomic_DNA"/>
</dbReference>
<dbReference type="AlphaFoldDB" id="A0A6G0TC39"/>
<gene>
    <name evidence="1" type="ORF">AGLY_011576</name>
</gene>
<proteinExistence type="predicted"/>
<comment type="caution">
    <text evidence="1">The sequence shown here is derived from an EMBL/GenBank/DDBJ whole genome shotgun (WGS) entry which is preliminary data.</text>
</comment>